<dbReference type="GO" id="GO:0003874">
    <property type="term" value="F:6-pyruvoyltetrahydropterin synthase activity"/>
    <property type="evidence" value="ECO:0007669"/>
    <property type="project" value="InterPro"/>
</dbReference>
<evidence type="ECO:0000256" key="10">
    <source>
        <dbReference type="ARBA" id="ARBA00048807"/>
    </source>
</evidence>
<evidence type="ECO:0000256" key="5">
    <source>
        <dbReference type="ARBA" id="ARBA00018141"/>
    </source>
</evidence>
<evidence type="ECO:0000256" key="6">
    <source>
        <dbReference type="ARBA" id="ARBA00022723"/>
    </source>
</evidence>
<evidence type="ECO:0000256" key="3">
    <source>
        <dbReference type="ARBA" id="ARBA00008900"/>
    </source>
</evidence>
<protein>
    <recommendedName>
        <fullName evidence="5">6-carboxy-5,6,7,8-tetrahydropterin synthase</fullName>
        <ecNumber evidence="4">4.1.2.50</ecNumber>
    </recommendedName>
    <alternativeName>
        <fullName evidence="9">Queuosine biosynthesis protein QueD</fullName>
    </alternativeName>
</protein>
<reference evidence="11 12" key="1">
    <citation type="submission" date="2020-08" db="EMBL/GenBank/DDBJ databases">
        <title>Genomic Encyclopedia of Type Strains, Phase IV (KMG-V): Genome sequencing to study the core and pangenomes of soil and plant-associated prokaryotes.</title>
        <authorList>
            <person name="Whitman W."/>
        </authorList>
    </citation>
    <scope>NUCLEOTIDE SEQUENCE [LARGE SCALE GENOMIC DNA]</scope>
    <source>
        <strain evidence="11 12">M8UP14</strain>
    </source>
</reference>
<evidence type="ECO:0000256" key="1">
    <source>
        <dbReference type="ARBA" id="ARBA00001947"/>
    </source>
</evidence>
<keyword evidence="6" id="KW-0479">Metal-binding</keyword>
<dbReference type="PANTHER" id="PTHR12589:SF7">
    <property type="entry name" value="6-PYRUVOYL TETRAHYDROBIOPTERIN SYNTHASE"/>
    <property type="match status" value="1"/>
</dbReference>
<dbReference type="AlphaFoldDB" id="A0A7W7ZFP2"/>
<dbReference type="GO" id="GO:0006729">
    <property type="term" value="P:tetrahydrobiopterin biosynthetic process"/>
    <property type="evidence" value="ECO:0007669"/>
    <property type="project" value="InterPro"/>
</dbReference>
<proteinExistence type="inferred from homology"/>
<evidence type="ECO:0000256" key="8">
    <source>
        <dbReference type="ARBA" id="ARBA00023239"/>
    </source>
</evidence>
<evidence type="ECO:0000256" key="9">
    <source>
        <dbReference type="ARBA" id="ARBA00031449"/>
    </source>
</evidence>
<dbReference type="RefSeq" id="WP_348641354.1">
    <property type="nucleotide sequence ID" value="NZ_JACHIP010000005.1"/>
</dbReference>
<dbReference type="Pfam" id="PF01242">
    <property type="entry name" value="PTPS"/>
    <property type="match status" value="1"/>
</dbReference>
<dbReference type="Gene3D" id="3.30.479.10">
    <property type="entry name" value="6-pyruvoyl tetrahydropterin synthase/QueD"/>
    <property type="match status" value="1"/>
</dbReference>
<keyword evidence="8 11" id="KW-0456">Lyase</keyword>
<keyword evidence="12" id="KW-1185">Reference proteome</keyword>
<evidence type="ECO:0000313" key="12">
    <source>
        <dbReference type="Proteomes" id="UP000540989"/>
    </source>
</evidence>
<comment type="cofactor">
    <cofactor evidence="1">
        <name>Zn(2+)</name>
        <dbReference type="ChEBI" id="CHEBI:29105"/>
    </cofactor>
</comment>
<dbReference type="PANTHER" id="PTHR12589">
    <property type="entry name" value="PYRUVOYL TETRAHYDROBIOPTERIN SYNTHASE"/>
    <property type="match status" value="1"/>
</dbReference>
<dbReference type="EMBL" id="JACHIP010000005">
    <property type="protein sequence ID" value="MBB5059080.1"/>
    <property type="molecule type" value="Genomic_DNA"/>
</dbReference>
<comment type="catalytic activity">
    <reaction evidence="10">
        <text>7,8-dihydroneopterin 3'-triphosphate + H2O = 6-carboxy-5,6,7,8-tetrahydropterin + triphosphate + acetaldehyde + 2 H(+)</text>
        <dbReference type="Rhea" id="RHEA:27966"/>
        <dbReference type="ChEBI" id="CHEBI:15343"/>
        <dbReference type="ChEBI" id="CHEBI:15377"/>
        <dbReference type="ChEBI" id="CHEBI:15378"/>
        <dbReference type="ChEBI" id="CHEBI:18036"/>
        <dbReference type="ChEBI" id="CHEBI:58462"/>
        <dbReference type="ChEBI" id="CHEBI:61032"/>
        <dbReference type="EC" id="4.1.2.50"/>
    </reaction>
</comment>
<dbReference type="InterPro" id="IPR038418">
    <property type="entry name" value="6-PTP_synth/QueD_sf"/>
</dbReference>
<comment type="similarity">
    <text evidence="3">Belongs to the PTPS family. QueD subfamily.</text>
</comment>
<dbReference type="SUPFAM" id="SSF55620">
    <property type="entry name" value="Tetrahydrobiopterin biosynthesis enzymes-like"/>
    <property type="match status" value="1"/>
</dbReference>
<dbReference type="InterPro" id="IPR022470">
    <property type="entry name" value="PTPS_Cys_AS"/>
</dbReference>
<evidence type="ECO:0000256" key="4">
    <source>
        <dbReference type="ARBA" id="ARBA00012982"/>
    </source>
</evidence>
<dbReference type="EC" id="4.1.2.50" evidence="4"/>
<sequence>MPTDALTPVKKTPIASLSRRYHFSASHRLHSEQYDEGRNREVFGKCNNPHGHGHNYVVQITLKGPVDAVTGMVCNLGDLDAFARTNLLERFDHTNLNTLDCFAERVSTTENLAIEVHTIFESFPFARLAGVHVEETSNNSFDYAGEGSTPLESMR</sequence>
<dbReference type="FunFam" id="3.30.479.10:FF:000003">
    <property type="entry name" value="6-pyruvoyl tetrahydrobiopterin synthase"/>
    <property type="match status" value="1"/>
</dbReference>
<keyword evidence="7" id="KW-0862">Zinc</keyword>
<dbReference type="UniPathway" id="UPA00391"/>
<comment type="caution">
    <text evidence="11">The sequence shown here is derived from an EMBL/GenBank/DDBJ whole genome shotgun (WGS) entry which is preliminary data.</text>
</comment>
<comment type="pathway">
    <text evidence="2">Purine metabolism; 7-cyano-7-deazaguanine biosynthesis.</text>
</comment>
<dbReference type="InterPro" id="IPR007115">
    <property type="entry name" value="6-PTP_synth/QueD"/>
</dbReference>
<dbReference type="Proteomes" id="UP000540989">
    <property type="component" value="Unassembled WGS sequence"/>
</dbReference>
<name>A0A7W7ZFP2_9BACT</name>
<gene>
    <name evidence="11" type="ORF">HDF16_003803</name>
</gene>
<evidence type="ECO:0000256" key="2">
    <source>
        <dbReference type="ARBA" id="ARBA00005061"/>
    </source>
</evidence>
<evidence type="ECO:0000313" key="11">
    <source>
        <dbReference type="EMBL" id="MBB5059080.1"/>
    </source>
</evidence>
<accession>A0A7W7ZFP2</accession>
<dbReference type="PROSITE" id="PS00987">
    <property type="entry name" value="PTPS_1"/>
    <property type="match status" value="1"/>
</dbReference>
<dbReference type="GO" id="GO:0070497">
    <property type="term" value="F:6-carboxytetrahydropterin synthase activity"/>
    <property type="evidence" value="ECO:0007669"/>
    <property type="project" value="UniProtKB-EC"/>
</dbReference>
<evidence type="ECO:0000256" key="7">
    <source>
        <dbReference type="ARBA" id="ARBA00022833"/>
    </source>
</evidence>
<organism evidence="11 12">
    <name type="scientific">Granulicella aggregans</name>
    <dbReference type="NCBI Taxonomy" id="474949"/>
    <lineage>
        <taxon>Bacteria</taxon>
        <taxon>Pseudomonadati</taxon>
        <taxon>Acidobacteriota</taxon>
        <taxon>Terriglobia</taxon>
        <taxon>Terriglobales</taxon>
        <taxon>Acidobacteriaceae</taxon>
        <taxon>Granulicella</taxon>
    </lineage>
</organism>
<dbReference type="GO" id="GO:0046872">
    <property type="term" value="F:metal ion binding"/>
    <property type="evidence" value="ECO:0007669"/>
    <property type="project" value="UniProtKB-KW"/>
</dbReference>